<accession>L9XTC3</accession>
<feature type="transmembrane region" description="Helical" evidence="1">
    <location>
        <begin position="157"/>
        <end position="176"/>
    </location>
</feature>
<dbReference type="PATRIC" id="fig|1227498.3.peg.1037"/>
<keyword evidence="1" id="KW-1133">Transmembrane helix</keyword>
<gene>
    <name evidence="2" type="ORF">C492_05055</name>
</gene>
<keyword evidence="1" id="KW-0472">Membrane</keyword>
<dbReference type="AlphaFoldDB" id="L9XTC3"/>
<feature type="transmembrane region" description="Helical" evidence="1">
    <location>
        <begin position="51"/>
        <end position="73"/>
    </location>
</feature>
<dbReference type="EMBL" id="AOIA01000032">
    <property type="protein sequence ID" value="ELY64641.1"/>
    <property type="molecule type" value="Genomic_DNA"/>
</dbReference>
<organism evidence="2 3">
    <name type="scientific">Natronococcus jeotgali DSM 18795</name>
    <dbReference type="NCBI Taxonomy" id="1227498"/>
    <lineage>
        <taxon>Archaea</taxon>
        <taxon>Methanobacteriati</taxon>
        <taxon>Methanobacteriota</taxon>
        <taxon>Stenosarchaea group</taxon>
        <taxon>Halobacteria</taxon>
        <taxon>Halobacteriales</taxon>
        <taxon>Natrialbaceae</taxon>
        <taxon>Natronococcus</taxon>
    </lineage>
</organism>
<feature type="transmembrane region" description="Helical" evidence="1">
    <location>
        <begin position="127"/>
        <end position="150"/>
    </location>
</feature>
<keyword evidence="1" id="KW-0812">Transmembrane</keyword>
<feature type="transmembrane region" description="Helical" evidence="1">
    <location>
        <begin position="22"/>
        <end position="39"/>
    </location>
</feature>
<evidence type="ECO:0000256" key="1">
    <source>
        <dbReference type="SAM" id="Phobius"/>
    </source>
</evidence>
<evidence type="ECO:0000313" key="2">
    <source>
        <dbReference type="EMBL" id="ELY64641.1"/>
    </source>
</evidence>
<keyword evidence="3" id="KW-1185">Reference proteome</keyword>
<reference evidence="2 3" key="1">
    <citation type="journal article" date="2014" name="PLoS Genet.">
        <title>Phylogenetically driven sequencing of extremely halophilic archaea reveals strategies for static and dynamic osmo-response.</title>
        <authorList>
            <person name="Becker E.A."/>
            <person name="Seitzer P.M."/>
            <person name="Tritt A."/>
            <person name="Larsen D."/>
            <person name="Krusor M."/>
            <person name="Yao A.I."/>
            <person name="Wu D."/>
            <person name="Madern D."/>
            <person name="Eisen J.A."/>
            <person name="Darling A.E."/>
            <person name="Facciotti M.T."/>
        </authorList>
    </citation>
    <scope>NUCLEOTIDE SEQUENCE [LARGE SCALE GENOMIC DNA]</scope>
    <source>
        <strain evidence="2 3">DSM 18795</strain>
    </source>
</reference>
<protein>
    <submittedName>
        <fullName evidence="2">Uncharacterized protein</fullName>
    </submittedName>
</protein>
<feature type="transmembrane region" description="Helical" evidence="1">
    <location>
        <begin position="93"/>
        <end position="112"/>
    </location>
</feature>
<sequence>MIDVDLPSSAAELDWARAVERLLYLFPTVIGVGVVGALREADLGVPLLGRGLVLIGTFGYTVLSLGLAGALFLDARRVRRQPLASGEWRPNPWLNAGFALLWAPLAGVVYLVRRHRRFGTPPGQSGWWLAVAVSLAATVIGLIAAGIAVVLAFPASLLTVVGFAGAVAFGAFPVAIHRDAAYVCTRNDAWRPNPGLYLGLAFLSLSIAPLQPLLAGYYLLRRRESLGTP</sequence>
<proteinExistence type="predicted"/>
<feature type="transmembrane region" description="Helical" evidence="1">
    <location>
        <begin position="196"/>
        <end position="220"/>
    </location>
</feature>
<comment type="caution">
    <text evidence="2">The sequence shown here is derived from an EMBL/GenBank/DDBJ whole genome shotgun (WGS) entry which is preliminary data.</text>
</comment>
<dbReference type="Proteomes" id="UP000011531">
    <property type="component" value="Unassembled WGS sequence"/>
</dbReference>
<name>L9XTC3_9EURY</name>
<evidence type="ECO:0000313" key="3">
    <source>
        <dbReference type="Proteomes" id="UP000011531"/>
    </source>
</evidence>